<sequence>MPKQTLQQKIRRALGRFTAKRIAMILLGAAILSFGIHNIHQRTAITEGGVIGLVLLINHWLGVPASVASPLLDAASYALAFKFLGWDFLLSAGVASVSLAGFYRIWECLPPMLPDLTPWPLAAALLGGVFVGVGVGLIVRQGGSSGGDDALALVIHKLTGWRLSRAYLFTDLTVLFASLSYIPFRRIAFSLVTVTVSSLLIDFIKEWQPKTNV</sequence>
<evidence type="ECO:0000313" key="7">
    <source>
        <dbReference type="EMBL" id="SKA90012.1"/>
    </source>
</evidence>
<dbReference type="PANTHER" id="PTHR33545">
    <property type="entry name" value="UPF0750 MEMBRANE PROTEIN YITT-RELATED"/>
    <property type="match status" value="1"/>
</dbReference>
<evidence type="ECO:0000256" key="3">
    <source>
        <dbReference type="ARBA" id="ARBA00022692"/>
    </source>
</evidence>
<keyword evidence="8" id="KW-1185">Reference proteome</keyword>
<dbReference type="RefSeq" id="WP_078784897.1">
    <property type="nucleotide sequence ID" value="NZ_DBFAHB010000006.1"/>
</dbReference>
<organism evidence="7 8">
    <name type="scientific">Gemmiger formicilis</name>
    <dbReference type="NCBI Taxonomy" id="745368"/>
    <lineage>
        <taxon>Bacteria</taxon>
        <taxon>Bacillati</taxon>
        <taxon>Bacillota</taxon>
        <taxon>Clostridia</taxon>
        <taxon>Eubacteriales</taxon>
        <taxon>Gemmiger</taxon>
    </lineage>
</organism>
<evidence type="ECO:0000256" key="1">
    <source>
        <dbReference type="ARBA" id="ARBA00004651"/>
    </source>
</evidence>
<dbReference type="GeneID" id="93338450"/>
<dbReference type="PANTHER" id="PTHR33545:SF10">
    <property type="entry name" value="UPF0750 MEMBRANE PROTEIN YPJC"/>
    <property type="match status" value="1"/>
</dbReference>
<feature type="transmembrane region" description="Helical" evidence="6">
    <location>
        <begin position="51"/>
        <end position="72"/>
    </location>
</feature>
<reference evidence="7 8" key="1">
    <citation type="submission" date="2017-02" db="EMBL/GenBank/DDBJ databases">
        <authorList>
            <person name="Peterson S.W."/>
        </authorList>
    </citation>
    <scope>NUCLEOTIDE SEQUENCE [LARGE SCALE GENOMIC DNA]</scope>
    <source>
        <strain evidence="7 8">ATCC 27749</strain>
    </source>
</reference>
<gene>
    <name evidence="7" type="ORF">SAMN02745178_02000</name>
</gene>
<feature type="transmembrane region" description="Helical" evidence="6">
    <location>
        <begin position="84"/>
        <end position="106"/>
    </location>
</feature>
<dbReference type="InterPro" id="IPR051461">
    <property type="entry name" value="UPF0750_membrane"/>
</dbReference>
<dbReference type="EMBL" id="FUYF01000011">
    <property type="protein sequence ID" value="SKA90012.1"/>
    <property type="molecule type" value="Genomic_DNA"/>
</dbReference>
<keyword evidence="4 6" id="KW-1133">Transmembrane helix</keyword>
<keyword evidence="5 6" id="KW-0472">Membrane</keyword>
<accession>A0A1T4XKC0</accession>
<evidence type="ECO:0000256" key="2">
    <source>
        <dbReference type="ARBA" id="ARBA00022475"/>
    </source>
</evidence>
<protein>
    <submittedName>
        <fullName evidence="7">Uncharacterized 5xTM membrane BCR, YitT family COG1284</fullName>
    </submittedName>
</protein>
<dbReference type="OrthoDB" id="3182000at2"/>
<keyword evidence="3 6" id="KW-0812">Transmembrane</keyword>
<dbReference type="STRING" id="745368.SAMN02745178_02000"/>
<dbReference type="Pfam" id="PF02588">
    <property type="entry name" value="YitT_membrane"/>
    <property type="match status" value="1"/>
</dbReference>
<evidence type="ECO:0000256" key="6">
    <source>
        <dbReference type="SAM" id="Phobius"/>
    </source>
</evidence>
<name>A0A1T4XKC0_9FIRM</name>
<dbReference type="InterPro" id="IPR003740">
    <property type="entry name" value="YitT"/>
</dbReference>
<dbReference type="Proteomes" id="UP000190286">
    <property type="component" value="Unassembled WGS sequence"/>
</dbReference>
<proteinExistence type="predicted"/>
<dbReference type="AlphaFoldDB" id="A0A1T4XKC0"/>
<feature type="transmembrane region" description="Helical" evidence="6">
    <location>
        <begin position="21"/>
        <end position="39"/>
    </location>
</feature>
<comment type="subcellular location">
    <subcellularLocation>
        <location evidence="1">Cell membrane</location>
        <topology evidence="1">Multi-pass membrane protein</topology>
    </subcellularLocation>
</comment>
<evidence type="ECO:0000256" key="4">
    <source>
        <dbReference type="ARBA" id="ARBA00022989"/>
    </source>
</evidence>
<evidence type="ECO:0000313" key="8">
    <source>
        <dbReference type="Proteomes" id="UP000190286"/>
    </source>
</evidence>
<keyword evidence="2" id="KW-1003">Cell membrane</keyword>
<dbReference type="GO" id="GO:0005886">
    <property type="term" value="C:plasma membrane"/>
    <property type="evidence" value="ECO:0007669"/>
    <property type="project" value="UniProtKB-SubCell"/>
</dbReference>
<evidence type="ECO:0000256" key="5">
    <source>
        <dbReference type="ARBA" id="ARBA00023136"/>
    </source>
</evidence>
<feature type="transmembrane region" description="Helical" evidence="6">
    <location>
        <begin position="118"/>
        <end position="139"/>
    </location>
</feature>